<organism evidence="2 3">
    <name type="scientific">Trichostrongylus colubriformis</name>
    <name type="common">Black scour worm</name>
    <dbReference type="NCBI Taxonomy" id="6319"/>
    <lineage>
        <taxon>Eukaryota</taxon>
        <taxon>Metazoa</taxon>
        <taxon>Ecdysozoa</taxon>
        <taxon>Nematoda</taxon>
        <taxon>Chromadorea</taxon>
        <taxon>Rhabditida</taxon>
        <taxon>Rhabditina</taxon>
        <taxon>Rhabditomorpha</taxon>
        <taxon>Strongyloidea</taxon>
        <taxon>Trichostrongylidae</taxon>
        <taxon>Trichostrongylus</taxon>
    </lineage>
</organism>
<gene>
    <name evidence="2" type="ORF">GCK32_021417</name>
</gene>
<evidence type="ECO:0000256" key="1">
    <source>
        <dbReference type="SAM" id="MobiDB-lite"/>
    </source>
</evidence>
<name>A0AAN8IG28_TRICO</name>
<feature type="region of interest" description="Disordered" evidence="1">
    <location>
        <begin position="56"/>
        <end position="102"/>
    </location>
</feature>
<feature type="compositionally biased region" description="Basic and acidic residues" evidence="1">
    <location>
        <begin position="56"/>
        <end position="67"/>
    </location>
</feature>
<reference evidence="2 3" key="1">
    <citation type="submission" date="2019-10" db="EMBL/GenBank/DDBJ databases">
        <title>Assembly and Annotation for the nematode Trichostrongylus colubriformis.</title>
        <authorList>
            <person name="Martin J."/>
        </authorList>
    </citation>
    <scope>NUCLEOTIDE SEQUENCE [LARGE SCALE GENOMIC DNA]</scope>
    <source>
        <strain evidence="2">G859</strain>
        <tissue evidence="2">Whole worm</tissue>
    </source>
</reference>
<keyword evidence="3" id="KW-1185">Reference proteome</keyword>
<evidence type="ECO:0000313" key="3">
    <source>
        <dbReference type="Proteomes" id="UP001331761"/>
    </source>
</evidence>
<accession>A0AAN8IG28</accession>
<dbReference type="EMBL" id="WIXE01015607">
    <property type="protein sequence ID" value="KAK5973349.1"/>
    <property type="molecule type" value="Genomic_DNA"/>
</dbReference>
<dbReference type="Proteomes" id="UP001331761">
    <property type="component" value="Unassembled WGS sequence"/>
</dbReference>
<feature type="compositionally biased region" description="Polar residues" evidence="1">
    <location>
        <begin position="68"/>
        <end position="81"/>
    </location>
</feature>
<proteinExistence type="predicted"/>
<dbReference type="AlphaFoldDB" id="A0AAN8IG28"/>
<evidence type="ECO:0000313" key="2">
    <source>
        <dbReference type="EMBL" id="KAK5973349.1"/>
    </source>
</evidence>
<sequence>MLCKGNFKTPLVCDHTFDCSAMKHTNDFDCALLQEHRDGIASLVLKRQKRQEEIHKFCSRKGGDGRSKSTSGTSQETNTLSGGRRHSNIDGPPPTFCKLNKS</sequence>
<comment type="caution">
    <text evidence="2">The sequence shown here is derived from an EMBL/GenBank/DDBJ whole genome shotgun (WGS) entry which is preliminary data.</text>
</comment>
<protein>
    <submittedName>
        <fullName evidence="2">Uncharacterized protein</fullName>
    </submittedName>
</protein>